<dbReference type="InterPro" id="IPR034718">
    <property type="entry name" value="RlpA"/>
</dbReference>
<dbReference type="Proteomes" id="UP000283077">
    <property type="component" value="Unassembled WGS sequence"/>
</dbReference>
<evidence type="ECO:0000256" key="1">
    <source>
        <dbReference type="ARBA" id="ARBA00022729"/>
    </source>
</evidence>
<keyword evidence="2 4" id="KW-0456">Lyase</keyword>
<dbReference type="CDD" id="cd22268">
    <property type="entry name" value="DPBB_RlpA-like"/>
    <property type="match status" value="1"/>
</dbReference>
<keyword evidence="4" id="KW-0564">Palmitate</keyword>
<sequence length="338" mass="36520">MKKFSCLERSLAQPLLLISATVLLAACSSAPQPSDQSSSAAYPEPNKGRYAQQKDSIPLRFPTADEMMDPEPVVEPLSRGGNKAYNIYGVDYYPTTTITEYSESGTASWYGNKFHGHNTSNGEKYDVFSMTAAHKTLPLPSYVRVTNLDNFRSAIVRVNDRGPFHNGRVIDLSYSAAYKLGIYQTGTGRVKVELVASPAMENMSSFATPIAQEPMIPYEPMTETMAPAATRSPAPATAPIAAPVSLPPPASVQSMGQNTTQGCFIQLIASSDQAKINRLGNELQQQWSVPTTVQTANGMFKLLAGPLTEPAAAASWLENLRSSGYPDAFFTNKKLCSG</sequence>
<name>A0A437QS70_9GAMM</name>
<comment type="subcellular location">
    <subcellularLocation>
        <location evidence="4">Cell membrane</location>
        <topology evidence="4">Lipid-anchor</topology>
    </subcellularLocation>
</comment>
<dbReference type="Pfam" id="PF03330">
    <property type="entry name" value="DPBB_1"/>
    <property type="match status" value="1"/>
</dbReference>
<evidence type="ECO:0000313" key="10">
    <source>
        <dbReference type="Proteomes" id="UP000283077"/>
    </source>
</evidence>
<proteinExistence type="inferred from homology"/>
<feature type="chain" id="PRO_5019594829" description="Endolytic peptidoglycan transglycosylase RlpA" evidence="7">
    <location>
        <begin position="26"/>
        <end position="338"/>
    </location>
</feature>
<dbReference type="SUPFAM" id="SSF110997">
    <property type="entry name" value="Sporulation related repeat"/>
    <property type="match status" value="1"/>
</dbReference>
<dbReference type="NCBIfam" id="TIGR00413">
    <property type="entry name" value="rlpA"/>
    <property type="match status" value="1"/>
</dbReference>
<dbReference type="HAMAP" id="MF_02071">
    <property type="entry name" value="RlpA"/>
    <property type="match status" value="1"/>
</dbReference>
<keyword evidence="10" id="KW-1185">Reference proteome</keyword>
<dbReference type="PROSITE" id="PS51724">
    <property type="entry name" value="SPOR"/>
    <property type="match status" value="1"/>
</dbReference>
<dbReference type="GO" id="GO:0042834">
    <property type="term" value="F:peptidoglycan binding"/>
    <property type="evidence" value="ECO:0007669"/>
    <property type="project" value="InterPro"/>
</dbReference>
<dbReference type="GO" id="GO:0071555">
    <property type="term" value="P:cell wall organization"/>
    <property type="evidence" value="ECO:0007669"/>
    <property type="project" value="UniProtKB-KW"/>
</dbReference>
<dbReference type="OrthoDB" id="9779128at2"/>
<dbReference type="InterPro" id="IPR036908">
    <property type="entry name" value="RlpA-like_sf"/>
</dbReference>
<dbReference type="Gene3D" id="2.40.40.10">
    <property type="entry name" value="RlpA-like domain"/>
    <property type="match status" value="1"/>
</dbReference>
<feature type="signal peptide" evidence="7">
    <location>
        <begin position="1"/>
        <end position="25"/>
    </location>
</feature>
<feature type="domain" description="SPOR" evidence="8">
    <location>
        <begin position="257"/>
        <end position="333"/>
    </location>
</feature>
<keyword evidence="4" id="KW-0449">Lipoprotein</keyword>
<gene>
    <name evidence="4" type="primary">rlpA</name>
    <name evidence="9" type="ORF">EOE67_10620</name>
</gene>
<evidence type="ECO:0000256" key="3">
    <source>
        <dbReference type="ARBA" id="ARBA00023316"/>
    </source>
</evidence>
<comment type="similarity">
    <text evidence="4 5">Belongs to the RlpA family.</text>
</comment>
<dbReference type="GO" id="GO:0005886">
    <property type="term" value="C:plasma membrane"/>
    <property type="evidence" value="ECO:0007669"/>
    <property type="project" value="UniProtKB-SubCell"/>
</dbReference>
<dbReference type="GO" id="GO:0008932">
    <property type="term" value="F:lytic endotransglycosylase activity"/>
    <property type="evidence" value="ECO:0007669"/>
    <property type="project" value="UniProtKB-UniRule"/>
</dbReference>
<dbReference type="SUPFAM" id="SSF50685">
    <property type="entry name" value="Barwin-like endoglucanases"/>
    <property type="match status" value="1"/>
</dbReference>
<evidence type="ECO:0000256" key="5">
    <source>
        <dbReference type="RuleBase" id="RU003495"/>
    </source>
</evidence>
<accession>A0A437QS70</accession>
<protein>
    <recommendedName>
        <fullName evidence="4">Endolytic peptidoglycan transglycosylase RlpA</fullName>
        <ecNumber evidence="4">4.2.2.-</ecNumber>
    </recommendedName>
</protein>
<evidence type="ECO:0000256" key="2">
    <source>
        <dbReference type="ARBA" id="ARBA00023239"/>
    </source>
</evidence>
<dbReference type="PANTHER" id="PTHR34183:SF1">
    <property type="entry name" value="ENDOLYTIC PEPTIDOGLYCAN TRANSGLYCOSYLASE RLPA"/>
    <property type="match status" value="1"/>
</dbReference>
<organism evidence="9 10">
    <name type="scientific">Rheinheimera riviphila</name>
    <dbReference type="NCBI Taxonomy" id="1834037"/>
    <lineage>
        <taxon>Bacteria</taxon>
        <taxon>Pseudomonadati</taxon>
        <taxon>Pseudomonadota</taxon>
        <taxon>Gammaproteobacteria</taxon>
        <taxon>Chromatiales</taxon>
        <taxon>Chromatiaceae</taxon>
        <taxon>Rheinheimera</taxon>
    </lineage>
</organism>
<keyword evidence="4" id="KW-1003">Cell membrane</keyword>
<dbReference type="InterPro" id="IPR007730">
    <property type="entry name" value="SPOR-like_dom"/>
</dbReference>
<keyword evidence="3 4" id="KW-0961">Cell wall biogenesis/degradation</keyword>
<dbReference type="InterPro" id="IPR036680">
    <property type="entry name" value="SPOR-like_sf"/>
</dbReference>
<evidence type="ECO:0000256" key="6">
    <source>
        <dbReference type="SAM" id="MobiDB-lite"/>
    </source>
</evidence>
<comment type="function">
    <text evidence="4">Lytic transglycosylase with a strong preference for naked glycan strands that lack stem peptides.</text>
</comment>
<evidence type="ECO:0000256" key="4">
    <source>
        <dbReference type="HAMAP-Rule" id="MF_02071"/>
    </source>
</evidence>
<dbReference type="GO" id="GO:0009279">
    <property type="term" value="C:cell outer membrane"/>
    <property type="evidence" value="ECO:0007669"/>
    <property type="project" value="TreeGrafter"/>
</dbReference>
<dbReference type="GO" id="GO:0000270">
    <property type="term" value="P:peptidoglycan metabolic process"/>
    <property type="evidence" value="ECO:0007669"/>
    <property type="project" value="UniProtKB-UniRule"/>
</dbReference>
<dbReference type="Pfam" id="PF05036">
    <property type="entry name" value="SPOR"/>
    <property type="match status" value="1"/>
</dbReference>
<dbReference type="Gene3D" id="3.30.70.1070">
    <property type="entry name" value="Sporulation related repeat"/>
    <property type="match status" value="1"/>
</dbReference>
<reference evidence="9 10" key="1">
    <citation type="submission" date="2019-01" db="EMBL/GenBank/DDBJ databases">
        <authorList>
            <person name="Chen W.-M."/>
        </authorList>
    </citation>
    <scope>NUCLEOTIDE SEQUENCE [LARGE SCALE GENOMIC DNA]</scope>
    <source>
        <strain evidence="9 10">KYPC3</strain>
    </source>
</reference>
<dbReference type="FunFam" id="2.40.40.10:FF:000003">
    <property type="entry name" value="Endolytic peptidoglycan transglycosylase RlpA"/>
    <property type="match status" value="1"/>
</dbReference>
<keyword evidence="1 7" id="KW-0732">Signal</keyword>
<dbReference type="AlphaFoldDB" id="A0A437QS70"/>
<feature type="region of interest" description="Disordered" evidence="6">
    <location>
        <begin position="32"/>
        <end position="55"/>
    </location>
</feature>
<keyword evidence="4" id="KW-0472">Membrane</keyword>
<evidence type="ECO:0000259" key="8">
    <source>
        <dbReference type="PROSITE" id="PS51724"/>
    </source>
</evidence>
<dbReference type="InterPro" id="IPR009009">
    <property type="entry name" value="RlpA-like_DPBB"/>
</dbReference>
<dbReference type="PROSITE" id="PS51257">
    <property type="entry name" value="PROKAR_LIPOPROTEIN"/>
    <property type="match status" value="1"/>
</dbReference>
<comment type="caution">
    <text evidence="9">The sequence shown here is derived from an EMBL/GenBank/DDBJ whole genome shotgun (WGS) entry which is preliminary data.</text>
</comment>
<evidence type="ECO:0000313" key="9">
    <source>
        <dbReference type="EMBL" id="RVU37332.1"/>
    </source>
</evidence>
<dbReference type="EMBL" id="SACS01000010">
    <property type="protein sequence ID" value="RVU37332.1"/>
    <property type="molecule type" value="Genomic_DNA"/>
</dbReference>
<feature type="compositionally biased region" description="Low complexity" evidence="6">
    <location>
        <begin position="32"/>
        <end position="41"/>
    </location>
</feature>
<evidence type="ECO:0000256" key="7">
    <source>
        <dbReference type="SAM" id="SignalP"/>
    </source>
</evidence>
<dbReference type="EC" id="4.2.2.-" evidence="4"/>
<dbReference type="PANTHER" id="PTHR34183">
    <property type="entry name" value="ENDOLYTIC PEPTIDOGLYCAN TRANSGLYCOSYLASE RLPA"/>
    <property type="match status" value="1"/>
</dbReference>
<dbReference type="InterPro" id="IPR012997">
    <property type="entry name" value="RplA"/>
</dbReference>
<dbReference type="RefSeq" id="WP_127699061.1">
    <property type="nucleotide sequence ID" value="NZ_SACS01000010.1"/>
</dbReference>